<dbReference type="GO" id="GO:0005509">
    <property type="term" value="F:calcium ion binding"/>
    <property type="evidence" value="ECO:0007669"/>
    <property type="project" value="InterPro"/>
</dbReference>
<keyword evidence="7 22" id="KW-0812">Transmembrane</keyword>
<dbReference type="PROSITE" id="PS00018">
    <property type="entry name" value="EF_HAND_1"/>
    <property type="match status" value="1"/>
</dbReference>
<evidence type="ECO:0000256" key="16">
    <source>
        <dbReference type="ARBA" id="ARBA00024334"/>
    </source>
</evidence>
<evidence type="ECO:0000256" key="13">
    <source>
        <dbReference type="ARBA" id="ARBA00022840"/>
    </source>
</evidence>
<dbReference type="InterPro" id="IPR008271">
    <property type="entry name" value="Ser/Thr_kinase_AS"/>
</dbReference>
<dbReference type="Pfam" id="PF00069">
    <property type="entry name" value="Pkinase"/>
    <property type="match status" value="1"/>
</dbReference>
<dbReference type="SMART" id="SM00054">
    <property type="entry name" value="EFh"/>
    <property type="match status" value="4"/>
</dbReference>
<accession>A0A1Q9E518</accession>
<dbReference type="GO" id="GO:0004674">
    <property type="term" value="F:protein serine/threonine kinase activity"/>
    <property type="evidence" value="ECO:0007669"/>
    <property type="project" value="UniProtKB-KW"/>
</dbReference>
<dbReference type="PANTHER" id="PTHR24349">
    <property type="entry name" value="SERINE/THREONINE-PROTEIN KINASE"/>
    <property type="match status" value="1"/>
</dbReference>
<keyword evidence="9" id="KW-0677">Repeat</keyword>
<evidence type="ECO:0000256" key="11">
    <source>
        <dbReference type="ARBA" id="ARBA00022777"/>
    </source>
</evidence>
<evidence type="ECO:0000256" key="21">
    <source>
        <dbReference type="SAM" id="MobiDB-lite"/>
    </source>
</evidence>
<evidence type="ECO:0000256" key="14">
    <source>
        <dbReference type="ARBA" id="ARBA00022989"/>
    </source>
</evidence>
<dbReference type="EC" id="2.7.11.1" evidence="4"/>
<comment type="catalytic activity">
    <reaction evidence="17">
        <text>L-threonyl-[protein] + ATP = O-phospho-L-threonyl-[protein] + ADP + H(+)</text>
        <dbReference type="Rhea" id="RHEA:46608"/>
        <dbReference type="Rhea" id="RHEA-COMP:11060"/>
        <dbReference type="Rhea" id="RHEA-COMP:11605"/>
        <dbReference type="ChEBI" id="CHEBI:15378"/>
        <dbReference type="ChEBI" id="CHEBI:30013"/>
        <dbReference type="ChEBI" id="CHEBI:30616"/>
        <dbReference type="ChEBI" id="CHEBI:61977"/>
        <dbReference type="ChEBI" id="CHEBI:456216"/>
        <dbReference type="EC" id="2.7.11.1"/>
    </reaction>
</comment>
<keyword evidence="10 20" id="KW-0547">Nucleotide-binding</keyword>
<protein>
    <recommendedName>
        <fullName evidence="4">non-specific serine/threonine protein kinase</fullName>
        <ecNumber evidence="4">2.7.11.1</ecNumber>
    </recommendedName>
</protein>
<dbReference type="Gene3D" id="3.30.200.20">
    <property type="entry name" value="Phosphorylase Kinase, domain 1"/>
    <property type="match status" value="1"/>
</dbReference>
<dbReference type="InterPro" id="IPR011990">
    <property type="entry name" value="TPR-like_helical_dom_sf"/>
</dbReference>
<feature type="compositionally biased region" description="Low complexity" evidence="21">
    <location>
        <begin position="616"/>
        <end position="625"/>
    </location>
</feature>
<feature type="compositionally biased region" description="Low complexity" evidence="21">
    <location>
        <begin position="1252"/>
        <end position="1267"/>
    </location>
</feature>
<evidence type="ECO:0000256" key="8">
    <source>
        <dbReference type="ARBA" id="ARBA00022723"/>
    </source>
</evidence>
<comment type="catalytic activity">
    <reaction evidence="18">
        <text>L-seryl-[protein] + ATP = O-phospho-L-seryl-[protein] + ADP + H(+)</text>
        <dbReference type="Rhea" id="RHEA:17989"/>
        <dbReference type="Rhea" id="RHEA-COMP:9863"/>
        <dbReference type="Rhea" id="RHEA-COMP:11604"/>
        <dbReference type="ChEBI" id="CHEBI:15378"/>
        <dbReference type="ChEBI" id="CHEBI:29999"/>
        <dbReference type="ChEBI" id="CHEBI:30616"/>
        <dbReference type="ChEBI" id="CHEBI:83421"/>
        <dbReference type="ChEBI" id="CHEBI:456216"/>
        <dbReference type="EC" id="2.7.11.1"/>
    </reaction>
</comment>
<dbReference type="InterPro" id="IPR000719">
    <property type="entry name" value="Prot_kinase_dom"/>
</dbReference>
<dbReference type="PROSITE" id="PS51375">
    <property type="entry name" value="PPR"/>
    <property type="match status" value="2"/>
</dbReference>
<keyword evidence="13 20" id="KW-0067">ATP-binding</keyword>
<evidence type="ECO:0000256" key="9">
    <source>
        <dbReference type="ARBA" id="ARBA00022737"/>
    </source>
</evidence>
<evidence type="ECO:0000256" key="18">
    <source>
        <dbReference type="ARBA" id="ARBA00048679"/>
    </source>
</evidence>
<comment type="similarity">
    <text evidence="16">Belongs to the protein kinase superfamily. Ser/Thr protein kinase family. CDPK subfamily.</text>
</comment>
<feature type="region of interest" description="Disordered" evidence="21">
    <location>
        <begin position="1179"/>
        <end position="1268"/>
    </location>
</feature>
<dbReference type="PROSITE" id="PS00107">
    <property type="entry name" value="PROTEIN_KINASE_ATP"/>
    <property type="match status" value="1"/>
</dbReference>
<dbReference type="GO" id="GO:0016020">
    <property type="term" value="C:membrane"/>
    <property type="evidence" value="ECO:0007669"/>
    <property type="project" value="UniProtKB-SubCell"/>
</dbReference>
<feature type="domain" description="EF-hand" evidence="24">
    <location>
        <begin position="388"/>
        <end position="423"/>
    </location>
</feature>
<dbReference type="InterPro" id="IPR002885">
    <property type="entry name" value="PPR_rpt"/>
</dbReference>
<keyword evidence="8" id="KW-0479">Metal-binding</keyword>
<dbReference type="OrthoDB" id="10252171at2759"/>
<feature type="transmembrane region" description="Helical" evidence="22">
    <location>
        <begin position="832"/>
        <end position="849"/>
    </location>
</feature>
<evidence type="ECO:0000256" key="15">
    <source>
        <dbReference type="ARBA" id="ARBA00023136"/>
    </source>
</evidence>
<dbReference type="SUPFAM" id="SSF81324">
    <property type="entry name" value="Voltage-gated potassium channels"/>
    <property type="match status" value="1"/>
</dbReference>
<dbReference type="PROSITE" id="PS50011">
    <property type="entry name" value="PROTEIN_KINASE_DOM"/>
    <property type="match status" value="1"/>
</dbReference>
<keyword evidence="26" id="KW-1185">Reference proteome</keyword>
<proteinExistence type="inferred from homology"/>
<evidence type="ECO:0000259" key="23">
    <source>
        <dbReference type="PROSITE" id="PS50011"/>
    </source>
</evidence>
<evidence type="ECO:0000256" key="1">
    <source>
        <dbReference type="ARBA" id="ARBA00001946"/>
    </source>
</evidence>
<evidence type="ECO:0000256" key="22">
    <source>
        <dbReference type="SAM" id="Phobius"/>
    </source>
</evidence>
<keyword evidence="5" id="KW-0723">Serine/threonine-protein kinase</keyword>
<evidence type="ECO:0000256" key="17">
    <source>
        <dbReference type="ARBA" id="ARBA00047899"/>
    </source>
</evidence>
<dbReference type="InterPro" id="IPR027359">
    <property type="entry name" value="Volt_channel_dom_sf"/>
</dbReference>
<evidence type="ECO:0000313" key="26">
    <source>
        <dbReference type="Proteomes" id="UP000186817"/>
    </source>
</evidence>
<dbReference type="InterPro" id="IPR011992">
    <property type="entry name" value="EF-hand-dom_pair"/>
</dbReference>
<feature type="domain" description="Protein kinase" evidence="23">
    <location>
        <begin position="63"/>
        <end position="330"/>
    </location>
</feature>
<evidence type="ECO:0000259" key="24">
    <source>
        <dbReference type="PROSITE" id="PS50222"/>
    </source>
</evidence>
<gene>
    <name evidence="25" type="primary">CPK20</name>
    <name evidence="25" type="ORF">AK812_SmicGene14623</name>
</gene>
<feature type="domain" description="EF-hand" evidence="24">
    <location>
        <begin position="990"/>
        <end position="1025"/>
    </location>
</feature>
<evidence type="ECO:0000256" key="10">
    <source>
        <dbReference type="ARBA" id="ARBA00022741"/>
    </source>
</evidence>
<dbReference type="SMART" id="SM00220">
    <property type="entry name" value="S_TKc"/>
    <property type="match status" value="1"/>
</dbReference>
<dbReference type="CDD" id="cd00051">
    <property type="entry name" value="EFh"/>
    <property type="match status" value="1"/>
</dbReference>
<evidence type="ECO:0000256" key="20">
    <source>
        <dbReference type="PROSITE-ProRule" id="PRU10141"/>
    </source>
</evidence>
<dbReference type="Gene3D" id="1.10.238.10">
    <property type="entry name" value="EF-hand"/>
    <property type="match status" value="3"/>
</dbReference>
<evidence type="ECO:0000256" key="19">
    <source>
        <dbReference type="PROSITE-ProRule" id="PRU00708"/>
    </source>
</evidence>
<reference evidence="25 26" key="1">
    <citation type="submission" date="2016-02" db="EMBL/GenBank/DDBJ databases">
        <title>Genome analysis of coral dinoflagellate symbionts highlights evolutionary adaptations to a symbiotic lifestyle.</title>
        <authorList>
            <person name="Aranda M."/>
            <person name="Li Y."/>
            <person name="Liew Y.J."/>
            <person name="Baumgarten S."/>
            <person name="Simakov O."/>
            <person name="Wilson M."/>
            <person name="Piel J."/>
            <person name="Ashoor H."/>
            <person name="Bougouffa S."/>
            <person name="Bajic V.B."/>
            <person name="Ryu T."/>
            <person name="Ravasi T."/>
            <person name="Bayer T."/>
            <person name="Micklem G."/>
            <person name="Kim H."/>
            <person name="Bhak J."/>
            <person name="Lajeunesse T.C."/>
            <person name="Voolstra C.R."/>
        </authorList>
    </citation>
    <scope>NUCLEOTIDE SEQUENCE [LARGE SCALE GENOMIC DNA]</scope>
    <source>
        <strain evidence="25 26">CCMP2467</strain>
    </source>
</reference>
<dbReference type="FunFam" id="3.30.200.20:FF:000315">
    <property type="entry name" value="Calcium-dependent protein kinase 3"/>
    <property type="match status" value="1"/>
</dbReference>
<dbReference type="EMBL" id="LSRX01000262">
    <property type="protein sequence ID" value="OLQ02520.1"/>
    <property type="molecule type" value="Genomic_DNA"/>
</dbReference>
<feature type="region of interest" description="Disordered" evidence="21">
    <location>
        <begin position="581"/>
        <end position="654"/>
    </location>
</feature>
<feature type="repeat" description="PPR" evidence="19">
    <location>
        <begin position="1304"/>
        <end position="1338"/>
    </location>
</feature>
<name>A0A1Q9E518_SYMMI</name>
<dbReference type="Gene3D" id="1.25.40.10">
    <property type="entry name" value="Tetratricopeptide repeat domain"/>
    <property type="match status" value="1"/>
</dbReference>
<comment type="subcellular location">
    <subcellularLocation>
        <location evidence="2">Membrane</location>
        <topology evidence="2">Multi-pass membrane protein</topology>
    </subcellularLocation>
</comment>
<evidence type="ECO:0000256" key="7">
    <source>
        <dbReference type="ARBA" id="ARBA00022692"/>
    </source>
</evidence>
<dbReference type="Pfam" id="PF13812">
    <property type="entry name" value="PPR_3"/>
    <property type="match status" value="1"/>
</dbReference>
<evidence type="ECO:0000256" key="3">
    <source>
        <dbReference type="ARBA" id="ARBA00011245"/>
    </source>
</evidence>
<dbReference type="Pfam" id="PF13833">
    <property type="entry name" value="EF-hand_8"/>
    <property type="match status" value="1"/>
</dbReference>
<dbReference type="SUPFAM" id="SSF47473">
    <property type="entry name" value="EF-hand"/>
    <property type="match status" value="2"/>
</dbReference>
<dbReference type="InterPro" id="IPR050205">
    <property type="entry name" value="CDPK_Ser/Thr_kinases"/>
</dbReference>
<evidence type="ECO:0000256" key="4">
    <source>
        <dbReference type="ARBA" id="ARBA00012513"/>
    </source>
</evidence>
<evidence type="ECO:0000256" key="5">
    <source>
        <dbReference type="ARBA" id="ARBA00022527"/>
    </source>
</evidence>
<dbReference type="Gene3D" id="1.10.510.10">
    <property type="entry name" value="Transferase(Phosphotransferase) domain 1"/>
    <property type="match status" value="1"/>
</dbReference>
<evidence type="ECO:0000313" key="25">
    <source>
        <dbReference type="EMBL" id="OLQ02520.1"/>
    </source>
</evidence>
<dbReference type="Proteomes" id="UP000186817">
    <property type="component" value="Unassembled WGS sequence"/>
</dbReference>
<organism evidence="25 26">
    <name type="scientific">Symbiodinium microadriaticum</name>
    <name type="common">Dinoflagellate</name>
    <name type="synonym">Zooxanthella microadriatica</name>
    <dbReference type="NCBI Taxonomy" id="2951"/>
    <lineage>
        <taxon>Eukaryota</taxon>
        <taxon>Sar</taxon>
        <taxon>Alveolata</taxon>
        <taxon>Dinophyceae</taxon>
        <taxon>Suessiales</taxon>
        <taxon>Symbiodiniaceae</taxon>
        <taxon>Symbiodinium</taxon>
    </lineage>
</organism>
<dbReference type="InterPro" id="IPR018247">
    <property type="entry name" value="EF_Hand_1_Ca_BS"/>
</dbReference>
<dbReference type="Pfam" id="PF12854">
    <property type="entry name" value="PPR_1"/>
    <property type="match status" value="1"/>
</dbReference>
<dbReference type="FunFam" id="1.10.510.10:FF:000571">
    <property type="entry name" value="Maternal embryonic leucine zipper kinase"/>
    <property type="match status" value="1"/>
</dbReference>
<dbReference type="InterPro" id="IPR002048">
    <property type="entry name" value="EF_hand_dom"/>
</dbReference>
<dbReference type="GO" id="GO:0005524">
    <property type="term" value="F:ATP binding"/>
    <property type="evidence" value="ECO:0007669"/>
    <property type="project" value="UniProtKB-UniRule"/>
</dbReference>
<evidence type="ECO:0000256" key="12">
    <source>
        <dbReference type="ARBA" id="ARBA00022837"/>
    </source>
</evidence>
<dbReference type="SUPFAM" id="SSF56112">
    <property type="entry name" value="Protein kinase-like (PK-like)"/>
    <property type="match status" value="1"/>
</dbReference>
<evidence type="ECO:0000256" key="6">
    <source>
        <dbReference type="ARBA" id="ARBA00022679"/>
    </source>
</evidence>
<keyword evidence="11 25" id="KW-0418">Kinase</keyword>
<dbReference type="Gene3D" id="1.20.120.350">
    <property type="entry name" value="Voltage-gated potassium channels. Chain C"/>
    <property type="match status" value="1"/>
</dbReference>
<feature type="transmembrane region" description="Helical" evidence="22">
    <location>
        <begin position="882"/>
        <end position="906"/>
    </location>
</feature>
<sequence length="1375" mass="151208">MTACCCPDKVLQLLRSPRGGSRRPSQFLSQAIKRRVLRERAGTQDIHTLLLCPDPARRLSNCYHSAVPLGAGGFGQVFRMEHNLTGEIRAIKLIRKPSEIEELQRILNEVCALLQLDHPNIAKLYEYFEDRMAIYVVTEICTGGNLGDLDPLVDDMDEIRLLFRDVTRAVAYCHSEGIAHRDLKFENCLLTECRGRRTGRMAKVIDFGLANMKRAGSTANSWMNEVVGTLYFLAPEVLKSHNPLYSYGFECDLWSLGVMIFFVLTNEHPFCNSASGPEDAYQRITRGPLRASYLKAAGVSEDAERLVKLLLQKEPLNRLNAQEALSEAWLMSPEGLSDVESESSDSPFHLPAKADKLKCLLERILSYSKFSRFERALLTVAAHEANGKDVEELTSVFTALDSSNSGWITRDSLRSALAAAGLRIRSPEEDDVLSALDPDMDEKIQYTDWVAATLKPTQITSDKSVEELFSFFDFRGRGQITLDDLSQVLGQEMACHVAIQANADEEGIVSKKSFRTFILNAMAKLELQVQQDHKSRCTDASEDVTSEQNDVSLPVLFTFRVKVFDTMCGVIGSQEQMIQDPPLKKVRPNSPFRGREYRGMRGKRKASSGRNQDQGLQLVPQVQPVKVARQPRHQEAQQEAATRTGDTVPRDGSIEETADGRWEVRLSNLPSGTSAKSLRAFLGDEVEHSSVRLDAEAGQAVIALATKASAESCLRRWEGFAAAMGSVPKRRRGSRRMSRSECGIIDEEVDQKQLQKDRVAKVESDVFELSVGLVIIFSTVTMTLEVDQVDLPMLINFSESFLTAFFLQEWITRVAVYGLPWFRSMENLLDTFIVWVPGVLTVWFLQPIFSGSADFLTPSLPVMQDLWQLVRGLLKSGGSADAIAGTLASAMTLIVFTLFVFGIAAVDLIARADYSGAEEVIDSKVAQSRFFGQGLWFAMLTLTRFMHGDDAQGIMDVLLNLVTAIICNEAFETSKADEADLARLKLQKEQEMREFKDMFIELDEDGSGQVTLDEFTNAFEIDSPVLCLRCPQSIRNKLIVMGLTEDALLQLFTLLDTDGEGELSLASGPAMDEFMGGMQSLSGLANAKDMVLGPFAKEADRPGMSLPTALAVDTEASKPKDLTNQLQRISGSSQAAEISSTALGLSEAVTAQAATHKGTAKVKAKKKAREDIEIARATDVSGVSGRQDAEGIDSDLVVRQGGTPRQRVDSWDPGAWQNASARTEESGGAPVQHEPMESRGFSDDDAGQSTPAGQKASSSKSSKQGSSDALQPLIRKIADFASRRRLNDAVRTFEQIEKRGLEPSVQAYASLINAYVNSGDMAGADSAFSRMLAAGLRSNVVVCTALLKGYCRSGDVRKAQSVLEKMSGQEPPTLA</sequence>
<keyword evidence="12" id="KW-0106">Calcium</keyword>
<comment type="subunit">
    <text evidence="3">Monomer.</text>
</comment>
<keyword evidence="14 22" id="KW-1133">Transmembrane helix</keyword>
<feature type="repeat" description="PPR" evidence="19">
    <location>
        <begin position="1339"/>
        <end position="1373"/>
    </location>
</feature>
<evidence type="ECO:0000256" key="2">
    <source>
        <dbReference type="ARBA" id="ARBA00004141"/>
    </source>
</evidence>
<feature type="domain" description="EF-hand" evidence="24">
    <location>
        <begin position="460"/>
        <end position="495"/>
    </location>
</feature>
<comment type="caution">
    <text evidence="25">The sequence shown here is derived from an EMBL/GenBank/DDBJ whole genome shotgun (WGS) entry which is preliminary data.</text>
</comment>
<dbReference type="NCBIfam" id="TIGR00756">
    <property type="entry name" value="PPR"/>
    <property type="match status" value="2"/>
</dbReference>
<keyword evidence="6" id="KW-0808">Transferase</keyword>
<dbReference type="PROSITE" id="PS00108">
    <property type="entry name" value="PROTEIN_KINASE_ST"/>
    <property type="match status" value="1"/>
</dbReference>
<feature type="binding site" evidence="20">
    <location>
        <position position="96"/>
    </location>
    <ligand>
        <name>ATP</name>
        <dbReference type="ChEBI" id="CHEBI:30616"/>
    </ligand>
</feature>
<dbReference type="InterPro" id="IPR017441">
    <property type="entry name" value="Protein_kinase_ATP_BS"/>
</dbReference>
<dbReference type="PROSITE" id="PS50222">
    <property type="entry name" value="EF_HAND_2"/>
    <property type="match status" value="3"/>
</dbReference>
<keyword evidence="15 22" id="KW-0472">Membrane</keyword>
<dbReference type="InterPro" id="IPR011009">
    <property type="entry name" value="Kinase-like_dom_sf"/>
</dbReference>
<comment type="cofactor">
    <cofactor evidence="1">
        <name>Mg(2+)</name>
        <dbReference type="ChEBI" id="CHEBI:18420"/>
    </cofactor>
</comment>